<comment type="caution">
    <text evidence="1">The sequence shown here is derived from an EMBL/GenBank/DDBJ whole genome shotgun (WGS) entry which is preliminary data.</text>
</comment>
<proteinExistence type="predicted"/>
<dbReference type="RefSeq" id="WP_165922938.1">
    <property type="nucleotide sequence ID" value="NZ_BHVT01000017.1"/>
</dbReference>
<gene>
    <name evidence="1" type="ORF">EDC63_10518</name>
</gene>
<evidence type="ECO:0000313" key="1">
    <source>
        <dbReference type="EMBL" id="TCV87353.1"/>
    </source>
</evidence>
<dbReference type="EMBL" id="SMCO01000005">
    <property type="protein sequence ID" value="TCV87353.1"/>
    <property type="molecule type" value="Genomic_DNA"/>
</dbReference>
<protein>
    <submittedName>
        <fullName evidence="1">Uncharacterized protein</fullName>
    </submittedName>
</protein>
<sequence length="113" mass="11808">MIEDVGFDIEVMVFKGAELFREEVISVADCNVEAILMAGDGWGATVILFSDGVSVVGAKVATQGESSACPLSGSDMKNSIAAIISGCFDCIMKSILAVKIVWGTKNGNQESLV</sequence>
<keyword evidence="2" id="KW-1185">Reference proteome</keyword>
<dbReference type="Proteomes" id="UP000295367">
    <property type="component" value="Unassembled WGS sequence"/>
</dbReference>
<name>A0A4R3YAF5_9PROT</name>
<organism evidence="1 2">
    <name type="scientific">Sulfurirhabdus autotrophica</name>
    <dbReference type="NCBI Taxonomy" id="1706046"/>
    <lineage>
        <taxon>Bacteria</taxon>
        <taxon>Pseudomonadati</taxon>
        <taxon>Pseudomonadota</taxon>
        <taxon>Betaproteobacteria</taxon>
        <taxon>Nitrosomonadales</taxon>
        <taxon>Sulfuricellaceae</taxon>
        <taxon>Sulfurirhabdus</taxon>
    </lineage>
</organism>
<dbReference type="AlphaFoldDB" id="A0A4R3YAF5"/>
<accession>A0A4R3YAF5</accession>
<reference evidence="1 2" key="1">
    <citation type="submission" date="2019-03" db="EMBL/GenBank/DDBJ databases">
        <title>Genomic Encyclopedia of Type Strains, Phase IV (KMG-IV): sequencing the most valuable type-strain genomes for metagenomic binning, comparative biology and taxonomic classification.</title>
        <authorList>
            <person name="Goeker M."/>
        </authorList>
    </citation>
    <scope>NUCLEOTIDE SEQUENCE [LARGE SCALE GENOMIC DNA]</scope>
    <source>
        <strain evidence="1 2">DSM 100309</strain>
    </source>
</reference>
<evidence type="ECO:0000313" key="2">
    <source>
        <dbReference type="Proteomes" id="UP000295367"/>
    </source>
</evidence>